<feature type="transmembrane region" description="Helical" evidence="5">
    <location>
        <begin position="202"/>
        <end position="232"/>
    </location>
</feature>
<evidence type="ECO:0000313" key="7">
    <source>
        <dbReference type="EMBL" id="MBN3312615.1"/>
    </source>
</evidence>
<keyword evidence="5" id="KW-0472">Membrane</keyword>
<evidence type="ECO:0000313" key="8">
    <source>
        <dbReference type="Proteomes" id="UP000736164"/>
    </source>
</evidence>
<evidence type="ECO:0000259" key="6">
    <source>
        <dbReference type="PROSITE" id="PS51720"/>
    </source>
</evidence>
<dbReference type="SUPFAM" id="SSF52540">
    <property type="entry name" value="P-loop containing nucleoside triphosphate hydrolases"/>
    <property type="match status" value="1"/>
</dbReference>
<keyword evidence="8" id="KW-1185">Reference proteome</keyword>
<feature type="non-terminal residue" evidence="7">
    <location>
        <position position="1"/>
    </location>
</feature>
<keyword evidence="5" id="KW-1133">Transmembrane helix</keyword>
<dbReference type="GO" id="GO:0005525">
    <property type="term" value="F:GTP binding"/>
    <property type="evidence" value="ECO:0007669"/>
    <property type="project" value="UniProtKB-KW"/>
</dbReference>
<keyword evidence="2" id="KW-0547">Nucleotide-binding</keyword>
<evidence type="ECO:0000256" key="4">
    <source>
        <dbReference type="SAM" id="Coils"/>
    </source>
</evidence>
<dbReference type="PANTHER" id="PTHR10903:SF186">
    <property type="entry name" value="GTPASE IMAP FAMILY MEMBER 4-LIKE-RELATED"/>
    <property type="match status" value="1"/>
</dbReference>
<dbReference type="PANTHER" id="PTHR10903">
    <property type="entry name" value="GTPASE, IMAP FAMILY MEMBER-RELATED"/>
    <property type="match status" value="1"/>
</dbReference>
<comment type="caution">
    <text evidence="7">The sequence shown here is derived from an EMBL/GenBank/DDBJ whole genome shotgun (WGS) entry which is preliminary data.</text>
</comment>
<evidence type="ECO:0000256" key="5">
    <source>
        <dbReference type="SAM" id="Phobius"/>
    </source>
</evidence>
<dbReference type="Gene3D" id="3.40.50.300">
    <property type="entry name" value="P-loop containing nucleotide triphosphate hydrolases"/>
    <property type="match status" value="1"/>
</dbReference>
<keyword evidence="4" id="KW-0175">Coiled coil</keyword>
<evidence type="ECO:0000256" key="1">
    <source>
        <dbReference type="ARBA" id="ARBA00008535"/>
    </source>
</evidence>
<proteinExistence type="inferred from homology"/>
<feature type="coiled-coil region" evidence="4">
    <location>
        <begin position="133"/>
        <end position="181"/>
    </location>
</feature>
<name>A0A8J7NGS1_ATRSP</name>
<dbReference type="InterPro" id="IPR006703">
    <property type="entry name" value="G_AIG1"/>
</dbReference>
<protein>
    <submittedName>
        <fullName evidence="7">GIMA7 GTPase</fullName>
    </submittedName>
</protein>
<feature type="domain" description="AIG1-type G" evidence="6">
    <location>
        <begin position="1"/>
        <end position="168"/>
    </location>
</feature>
<evidence type="ECO:0000256" key="3">
    <source>
        <dbReference type="ARBA" id="ARBA00023134"/>
    </source>
</evidence>
<keyword evidence="3" id="KW-0342">GTP-binding</keyword>
<dbReference type="EMBL" id="JAAWVO010007082">
    <property type="protein sequence ID" value="MBN3312615.1"/>
    <property type="molecule type" value="Genomic_DNA"/>
</dbReference>
<dbReference type="Pfam" id="PF04548">
    <property type="entry name" value="AIG1"/>
    <property type="match status" value="1"/>
</dbReference>
<dbReference type="Proteomes" id="UP000736164">
    <property type="component" value="Unassembled WGS sequence"/>
</dbReference>
<evidence type="ECO:0000256" key="2">
    <source>
        <dbReference type="ARBA" id="ARBA00022741"/>
    </source>
</evidence>
<keyword evidence="5" id="KW-0812">Transmembrane</keyword>
<reference evidence="7" key="1">
    <citation type="journal article" date="2021" name="Cell">
        <title>Tracing the genetic footprints of vertebrate landing in non-teleost ray-finned fishes.</title>
        <authorList>
            <person name="Bi X."/>
            <person name="Wang K."/>
            <person name="Yang L."/>
            <person name="Pan H."/>
            <person name="Jiang H."/>
            <person name="Wei Q."/>
            <person name="Fang M."/>
            <person name="Yu H."/>
            <person name="Zhu C."/>
            <person name="Cai Y."/>
            <person name="He Y."/>
            <person name="Gan X."/>
            <person name="Zeng H."/>
            <person name="Yu D."/>
            <person name="Zhu Y."/>
            <person name="Jiang H."/>
            <person name="Qiu Q."/>
            <person name="Yang H."/>
            <person name="Zhang Y.E."/>
            <person name="Wang W."/>
            <person name="Zhu M."/>
            <person name="He S."/>
            <person name="Zhang G."/>
        </authorList>
    </citation>
    <scope>NUCLEOTIDE SEQUENCE</scope>
    <source>
        <strain evidence="7">Allg_001</strain>
    </source>
</reference>
<gene>
    <name evidence="7" type="primary">Gimap7_8</name>
    <name evidence="7" type="ORF">GTO95_0018262</name>
</gene>
<dbReference type="InterPro" id="IPR027417">
    <property type="entry name" value="P-loop_NTPase"/>
</dbReference>
<dbReference type="AlphaFoldDB" id="A0A8J7NGS1"/>
<feature type="non-terminal residue" evidence="7">
    <location>
        <position position="325"/>
    </location>
</feature>
<sequence length="325" mass="35049">MFVQLCNTAEQTGTRDISGRRVTVVDTPGFFDTKLPEEDVRREIVRCVTECAPGPHAFLVVIEVGRYTPEEREAVRRIQKQFGEEALKFTMVLFTHGEKLKHKSIEQFVQENEQLKEFVQKCGGGCHVFNNENRRDENQVTELVRKIEDMLRKNGGGHYTNEMLQAAQAAIEEEEEHLRQERPDLDPSSIRQLAIQRVIKKLLNILVGTATGALLGALLGAVALPVLVFIVAKYALPAVRAALQIGEAAAGTVITASHVLTGAAVATAVGAVVGGVIGGLAGAGAETPAEAADQAAQSIIAIVRSAVRGVRDLIEQAGNSKGKKD</sequence>
<dbReference type="InterPro" id="IPR045058">
    <property type="entry name" value="GIMA/IAN/Toc"/>
</dbReference>
<dbReference type="PROSITE" id="PS51720">
    <property type="entry name" value="G_AIG1"/>
    <property type="match status" value="1"/>
</dbReference>
<comment type="similarity">
    <text evidence="1">Belongs to the TRAFAC class TrmE-Era-EngA-EngB-Septin-like GTPase superfamily. AIG1/Toc34/Toc159-like paraseptin GTPase family. IAN subfamily.</text>
</comment>
<dbReference type="FunFam" id="3.40.50.300:FF:000366">
    <property type="entry name" value="GTPase, IMAP family member 2"/>
    <property type="match status" value="1"/>
</dbReference>
<organism evidence="7 8">
    <name type="scientific">Atractosteus spatula</name>
    <name type="common">Alligator gar</name>
    <name type="synonym">Lepisosteus spatula</name>
    <dbReference type="NCBI Taxonomy" id="7917"/>
    <lineage>
        <taxon>Eukaryota</taxon>
        <taxon>Metazoa</taxon>
        <taxon>Chordata</taxon>
        <taxon>Craniata</taxon>
        <taxon>Vertebrata</taxon>
        <taxon>Euteleostomi</taxon>
        <taxon>Actinopterygii</taxon>
        <taxon>Neopterygii</taxon>
        <taxon>Holostei</taxon>
        <taxon>Semionotiformes</taxon>
        <taxon>Lepisosteidae</taxon>
        <taxon>Atractosteus</taxon>
    </lineage>
</organism>
<accession>A0A8J7NGS1</accession>